<comment type="caution">
    <text evidence="1">The sequence shown here is derived from an EMBL/GenBank/DDBJ whole genome shotgun (WGS) entry which is preliminary data.</text>
</comment>
<accession>A0A8S3QQG6</accession>
<dbReference type="EMBL" id="CAJPWZ010000655">
    <property type="protein sequence ID" value="CAG2197884.1"/>
    <property type="molecule type" value="Genomic_DNA"/>
</dbReference>
<proteinExistence type="predicted"/>
<name>A0A8S3QQG6_MYTED</name>
<protein>
    <submittedName>
        <fullName evidence="1">Uncharacterized protein</fullName>
    </submittedName>
</protein>
<evidence type="ECO:0000313" key="1">
    <source>
        <dbReference type="EMBL" id="CAG2197884.1"/>
    </source>
</evidence>
<keyword evidence="2" id="KW-1185">Reference proteome</keyword>
<dbReference type="AlphaFoldDB" id="A0A8S3QQG6"/>
<organism evidence="1 2">
    <name type="scientific">Mytilus edulis</name>
    <name type="common">Blue mussel</name>
    <dbReference type="NCBI Taxonomy" id="6550"/>
    <lineage>
        <taxon>Eukaryota</taxon>
        <taxon>Metazoa</taxon>
        <taxon>Spiralia</taxon>
        <taxon>Lophotrochozoa</taxon>
        <taxon>Mollusca</taxon>
        <taxon>Bivalvia</taxon>
        <taxon>Autobranchia</taxon>
        <taxon>Pteriomorphia</taxon>
        <taxon>Mytilida</taxon>
        <taxon>Mytiloidea</taxon>
        <taxon>Mytilidae</taxon>
        <taxon>Mytilinae</taxon>
        <taxon>Mytilus</taxon>
    </lineage>
</organism>
<dbReference type="Proteomes" id="UP000683360">
    <property type="component" value="Unassembled WGS sequence"/>
</dbReference>
<gene>
    <name evidence="1" type="ORF">MEDL_12645</name>
</gene>
<evidence type="ECO:0000313" key="2">
    <source>
        <dbReference type="Proteomes" id="UP000683360"/>
    </source>
</evidence>
<dbReference type="OrthoDB" id="442460at2759"/>
<reference evidence="1" key="1">
    <citation type="submission" date="2021-03" db="EMBL/GenBank/DDBJ databases">
        <authorList>
            <person name="Bekaert M."/>
        </authorList>
    </citation>
    <scope>NUCLEOTIDE SEQUENCE</scope>
</reference>
<sequence>MIIEKNKFNTPTGDCVHKYKFASIYNRNGETIMEVERYDFEDKIQTIAKTGGTSLADSKTSIADLTSEEEITTTDSLVIECGSIRVGSLKGTSLVPVIISTKYIEFKFMIEGVRSVHCIKLQSDDILQCLYGQTYGVIFIVTNIEAGSKIRSVLGMKKKVKGKKSYLDPGGSVGQGLFVTLFIAYSCNLQIEQLKSVLQCYKNFANEEFLIELDEHSEHKILLDTSPNTGQEKKELVILKALTRAASTDFNNNFVSGEATQTAVDMYKFKPEGEIKAFYVPVLGPGGHVDKRWHQAIEWCSDCGPCPGKCVGYLSVIILLFWIFLLQKS</sequence>